<reference evidence="8 9" key="1">
    <citation type="submission" date="2021-05" db="EMBL/GenBank/DDBJ databases">
        <authorList>
            <person name="Zhang Z.D."/>
            <person name="Osman G."/>
        </authorList>
    </citation>
    <scope>NUCLEOTIDE SEQUENCE [LARGE SCALE GENOMIC DNA]</scope>
    <source>
        <strain evidence="8 9">KCTC 32217</strain>
    </source>
</reference>
<dbReference type="InterPro" id="IPR029016">
    <property type="entry name" value="GAF-like_dom_sf"/>
</dbReference>
<evidence type="ECO:0000259" key="7">
    <source>
        <dbReference type="PROSITE" id="PS50113"/>
    </source>
</evidence>
<dbReference type="PROSITE" id="PS50113">
    <property type="entry name" value="PAC"/>
    <property type="match status" value="1"/>
</dbReference>
<keyword evidence="4" id="KW-0808">Transferase</keyword>
<dbReference type="PANTHER" id="PTHR43304">
    <property type="entry name" value="PHYTOCHROME-LIKE PROTEIN CPH1"/>
    <property type="match status" value="1"/>
</dbReference>
<dbReference type="SUPFAM" id="SSF47384">
    <property type="entry name" value="Homodimeric domain of signal transducing histidine kinase"/>
    <property type="match status" value="1"/>
</dbReference>
<dbReference type="Gene3D" id="3.30.450.20">
    <property type="entry name" value="PAS domain"/>
    <property type="match status" value="3"/>
</dbReference>
<dbReference type="GO" id="GO:0000155">
    <property type="term" value="F:phosphorelay sensor kinase activity"/>
    <property type="evidence" value="ECO:0007669"/>
    <property type="project" value="InterPro"/>
</dbReference>
<dbReference type="SMART" id="SM00065">
    <property type="entry name" value="GAF"/>
    <property type="match status" value="1"/>
</dbReference>
<comment type="caution">
    <text evidence="8">The sequence shown here is derived from an EMBL/GenBank/DDBJ whole genome shotgun (WGS) entry which is preliminary data.</text>
</comment>
<dbReference type="InterPro" id="IPR013655">
    <property type="entry name" value="PAS_fold_3"/>
</dbReference>
<evidence type="ECO:0000313" key="9">
    <source>
        <dbReference type="Proteomes" id="UP001319104"/>
    </source>
</evidence>
<dbReference type="Pfam" id="PF13426">
    <property type="entry name" value="PAS_9"/>
    <property type="match status" value="1"/>
</dbReference>
<dbReference type="PANTHER" id="PTHR43304:SF1">
    <property type="entry name" value="PAC DOMAIN-CONTAINING PROTEIN"/>
    <property type="match status" value="1"/>
</dbReference>
<dbReference type="InterPro" id="IPR000700">
    <property type="entry name" value="PAS-assoc_C"/>
</dbReference>
<dbReference type="InterPro" id="IPR000014">
    <property type="entry name" value="PAS"/>
</dbReference>
<gene>
    <name evidence="8" type="ORF">KI659_07590</name>
</gene>
<dbReference type="Gene3D" id="1.10.287.130">
    <property type="match status" value="1"/>
</dbReference>
<evidence type="ECO:0000313" key="8">
    <source>
        <dbReference type="EMBL" id="MBS9523875.1"/>
    </source>
</evidence>
<dbReference type="SUPFAM" id="SSF55781">
    <property type="entry name" value="GAF domain-like"/>
    <property type="match status" value="1"/>
</dbReference>
<accession>A0AAP2CJT3</accession>
<dbReference type="SUPFAM" id="SSF55785">
    <property type="entry name" value="PYP-like sensor domain (PAS domain)"/>
    <property type="match status" value="2"/>
</dbReference>
<dbReference type="Gene3D" id="3.30.450.40">
    <property type="match status" value="1"/>
</dbReference>
<dbReference type="Proteomes" id="UP001319104">
    <property type="component" value="Unassembled WGS sequence"/>
</dbReference>
<dbReference type="Pfam" id="PF01590">
    <property type="entry name" value="GAF"/>
    <property type="match status" value="1"/>
</dbReference>
<evidence type="ECO:0000256" key="2">
    <source>
        <dbReference type="ARBA" id="ARBA00012438"/>
    </source>
</evidence>
<evidence type="ECO:0000259" key="6">
    <source>
        <dbReference type="PROSITE" id="PS50112"/>
    </source>
</evidence>
<keyword evidence="5" id="KW-0418">Kinase</keyword>
<dbReference type="GO" id="GO:0006355">
    <property type="term" value="P:regulation of DNA-templated transcription"/>
    <property type="evidence" value="ECO:0007669"/>
    <property type="project" value="InterPro"/>
</dbReference>
<dbReference type="CDD" id="cd00082">
    <property type="entry name" value="HisKA"/>
    <property type="match status" value="1"/>
</dbReference>
<proteinExistence type="predicted"/>
<name>A0AAP2CJT3_9BACT</name>
<feature type="domain" description="PAC" evidence="7">
    <location>
        <begin position="546"/>
        <end position="598"/>
    </location>
</feature>
<dbReference type="InterPro" id="IPR035965">
    <property type="entry name" value="PAS-like_dom_sf"/>
</dbReference>
<keyword evidence="9" id="KW-1185">Reference proteome</keyword>
<dbReference type="NCBIfam" id="TIGR00229">
    <property type="entry name" value="sensory_box"/>
    <property type="match status" value="2"/>
</dbReference>
<evidence type="ECO:0000256" key="5">
    <source>
        <dbReference type="ARBA" id="ARBA00022777"/>
    </source>
</evidence>
<dbReference type="EC" id="2.7.13.3" evidence="2"/>
<dbReference type="AlphaFoldDB" id="A0AAP2CJT3"/>
<comment type="catalytic activity">
    <reaction evidence="1">
        <text>ATP + protein L-histidine = ADP + protein N-phospho-L-histidine.</text>
        <dbReference type="EC" id="2.7.13.3"/>
    </reaction>
</comment>
<dbReference type="Pfam" id="PF08447">
    <property type="entry name" value="PAS_3"/>
    <property type="match status" value="1"/>
</dbReference>
<sequence>MQNIYLKYFKVSPYPSLLLKPVAKDSYLIENVNHAFLRLLGGEKKDLIGKDYIKAFYSHHEDRLNISATILKTSLEYVKTYRIPKKIEKFHFELETADGLVEEYAWEIENIPILDQNSELKYILQVSKELLTVEENITFPMESQLDFSLMGSLLGIFRQEQELEASLGKALKLVGEELDVERAYYFVNGQHPQSGKPATSQQFEWAKDSYWDESENMVTQNLLFEEIEDLIEPLVDKDFFCRNISQLRPGNLREILDDQKIKSIFILPLYVQNNFHGFIGFDDCVRERDWSPTEKEFLKCFASLVANEIEKNLKLEMERFGLTVREDLAPYVGVAEENSVDHPASHRFYETIVEHGAELISIIDEEGLVSFMSGTLKRLLGWKVERILGKEALMLVHPADRFRVMKKLLFLKPLQQVKFPPFRVKDHLGFWKWVEGTAINLSKDSQVQGTILHMRDVTDLVINNQKLKISNERFRFAMMATNEMIWDWDLSKDKVTRSKGFQKLLGTELQPDIKGWLWLKFIHQDDIKIVKKRLQEVMQDHDCHHWKLNYRLVKENGQVVYVEDRGYVLRDDAGNAVRMVGATADVTQSTKLMEEVKLQNAQLKEIAHVQSHHVRAPLARILGLVDMLDQDLEEGIDNKQELRDVLEFISDSAKELDMVIQGVIRKSEELRRYDGK</sequence>
<dbReference type="InterPro" id="IPR036097">
    <property type="entry name" value="HisK_dim/P_sf"/>
</dbReference>
<dbReference type="RefSeq" id="WP_213944751.1">
    <property type="nucleotide sequence ID" value="NZ_JAHCMY010000003.1"/>
</dbReference>
<dbReference type="SMART" id="SM00091">
    <property type="entry name" value="PAS"/>
    <property type="match status" value="3"/>
</dbReference>
<dbReference type="InterPro" id="IPR052162">
    <property type="entry name" value="Sensor_kinase/Photoreceptor"/>
</dbReference>
<dbReference type="Pfam" id="PF00989">
    <property type="entry name" value="PAS"/>
    <property type="match status" value="1"/>
</dbReference>
<evidence type="ECO:0000256" key="1">
    <source>
        <dbReference type="ARBA" id="ARBA00000085"/>
    </source>
</evidence>
<dbReference type="EMBL" id="JAHCMY010000003">
    <property type="protein sequence ID" value="MBS9523875.1"/>
    <property type="molecule type" value="Genomic_DNA"/>
</dbReference>
<evidence type="ECO:0000256" key="4">
    <source>
        <dbReference type="ARBA" id="ARBA00022679"/>
    </source>
</evidence>
<keyword evidence="3" id="KW-0597">Phosphoprotein</keyword>
<organism evidence="8 9">
    <name type="scientific">Litoribacter ruber</name>
    <dbReference type="NCBI Taxonomy" id="702568"/>
    <lineage>
        <taxon>Bacteria</taxon>
        <taxon>Pseudomonadati</taxon>
        <taxon>Bacteroidota</taxon>
        <taxon>Cytophagia</taxon>
        <taxon>Cytophagales</taxon>
        <taxon>Cyclobacteriaceae</taxon>
        <taxon>Litoribacter</taxon>
    </lineage>
</organism>
<evidence type="ECO:0000256" key="3">
    <source>
        <dbReference type="ARBA" id="ARBA00022553"/>
    </source>
</evidence>
<protein>
    <recommendedName>
        <fullName evidence="2">histidine kinase</fullName>
        <ecNumber evidence="2">2.7.13.3</ecNumber>
    </recommendedName>
</protein>
<dbReference type="InterPro" id="IPR013767">
    <property type="entry name" value="PAS_fold"/>
</dbReference>
<dbReference type="InterPro" id="IPR003661">
    <property type="entry name" value="HisK_dim/P_dom"/>
</dbReference>
<dbReference type="InterPro" id="IPR003018">
    <property type="entry name" value="GAF"/>
</dbReference>
<dbReference type="PROSITE" id="PS50112">
    <property type="entry name" value="PAS"/>
    <property type="match status" value="1"/>
</dbReference>
<feature type="domain" description="PAS" evidence="6">
    <location>
        <begin position="345"/>
        <end position="408"/>
    </location>
</feature>
<dbReference type="CDD" id="cd00130">
    <property type="entry name" value="PAS"/>
    <property type="match status" value="3"/>
</dbReference>